<dbReference type="PANTHER" id="PTHR30466">
    <property type="entry name" value="FLAVIN REDUCTASE"/>
    <property type="match status" value="1"/>
</dbReference>
<reference evidence="3 4" key="1">
    <citation type="submission" date="2018-04" db="EMBL/GenBank/DDBJ databases">
        <title>Genomic Encyclopedia of Archaeal and Bacterial Type Strains, Phase II (KMG-II): from individual species to whole genera.</title>
        <authorList>
            <person name="Goeker M."/>
        </authorList>
    </citation>
    <scope>NUCLEOTIDE SEQUENCE [LARGE SCALE GENOMIC DNA]</scope>
    <source>
        <strain evidence="3 4">DSM 21823</strain>
    </source>
</reference>
<dbReference type="InterPro" id="IPR050268">
    <property type="entry name" value="NADH-dep_flavin_reductase"/>
</dbReference>
<dbReference type="SUPFAM" id="SSF50475">
    <property type="entry name" value="FMN-binding split barrel"/>
    <property type="match status" value="1"/>
</dbReference>
<keyword evidence="1" id="KW-0560">Oxidoreductase</keyword>
<comment type="caution">
    <text evidence="3">The sequence shown here is derived from an EMBL/GenBank/DDBJ whole genome shotgun (WGS) entry which is preliminary data.</text>
</comment>
<proteinExistence type="predicted"/>
<dbReference type="GO" id="GO:0042602">
    <property type="term" value="F:riboflavin reductase (NADPH) activity"/>
    <property type="evidence" value="ECO:0007669"/>
    <property type="project" value="TreeGrafter"/>
</dbReference>
<keyword evidence="4" id="KW-1185">Reference proteome</keyword>
<dbReference type="SMART" id="SM00903">
    <property type="entry name" value="Flavin_Reduct"/>
    <property type="match status" value="1"/>
</dbReference>
<organism evidence="3 4">
    <name type="scientific">Gemmobacter caeni</name>
    <dbReference type="NCBI Taxonomy" id="589035"/>
    <lineage>
        <taxon>Bacteria</taxon>
        <taxon>Pseudomonadati</taxon>
        <taxon>Pseudomonadota</taxon>
        <taxon>Alphaproteobacteria</taxon>
        <taxon>Rhodobacterales</taxon>
        <taxon>Paracoccaceae</taxon>
        <taxon>Gemmobacter</taxon>
    </lineage>
</organism>
<dbReference type="OrthoDB" id="9792858at2"/>
<evidence type="ECO:0000256" key="1">
    <source>
        <dbReference type="ARBA" id="ARBA00023002"/>
    </source>
</evidence>
<dbReference type="Gene3D" id="2.30.110.10">
    <property type="entry name" value="Electron Transport, Fmn-binding Protein, Chain A"/>
    <property type="match status" value="1"/>
</dbReference>
<dbReference type="InterPro" id="IPR012349">
    <property type="entry name" value="Split_barrel_FMN-bd"/>
</dbReference>
<evidence type="ECO:0000313" key="4">
    <source>
        <dbReference type="Proteomes" id="UP000244224"/>
    </source>
</evidence>
<dbReference type="GO" id="GO:0006208">
    <property type="term" value="P:pyrimidine nucleobase catabolic process"/>
    <property type="evidence" value="ECO:0007669"/>
    <property type="project" value="TreeGrafter"/>
</dbReference>
<dbReference type="Pfam" id="PF01613">
    <property type="entry name" value="Flavin_Reduct"/>
    <property type="match status" value="1"/>
</dbReference>
<dbReference type="RefSeq" id="WP_054303271.1">
    <property type="nucleotide sequence ID" value="NZ_QBKP01000017.1"/>
</dbReference>
<dbReference type="AlphaFoldDB" id="A0A2T6ARD1"/>
<protein>
    <submittedName>
        <fullName evidence="3">Flavin reductase (DIM6/NTAB) family NADH-FMN oxidoreductase RutF</fullName>
    </submittedName>
</protein>
<dbReference type="Proteomes" id="UP000244224">
    <property type="component" value="Unassembled WGS sequence"/>
</dbReference>
<evidence type="ECO:0000313" key="3">
    <source>
        <dbReference type="EMBL" id="PTX46373.1"/>
    </source>
</evidence>
<dbReference type="PANTHER" id="PTHR30466:SF1">
    <property type="entry name" value="FMN REDUCTASE (NADH) RUTF"/>
    <property type="match status" value="1"/>
</dbReference>
<dbReference type="EMBL" id="QBKP01000017">
    <property type="protein sequence ID" value="PTX46373.1"/>
    <property type="molecule type" value="Genomic_DNA"/>
</dbReference>
<name>A0A2T6ARD1_9RHOB</name>
<evidence type="ECO:0000259" key="2">
    <source>
        <dbReference type="SMART" id="SM00903"/>
    </source>
</evidence>
<accession>A0A2T6ARD1</accession>
<gene>
    <name evidence="3" type="ORF">C8N34_11761</name>
</gene>
<feature type="domain" description="Flavin reductase like" evidence="2">
    <location>
        <begin position="24"/>
        <end position="165"/>
    </location>
</feature>
<sequence length="170" mass="17817">MTAELTDPVLVPGPETARSFRDALGRFATGVTLVTTEGPNGPLGFTANSFASVSLDPALVLWSPARSASRFPAFAAARHYAIHILGVDQFDRIAAFGRGGPGFADTLPDRNPEGVPLIPGALARFDCEQHATHDGGDHLIIVGRVLRFSLRDGAPLVFSQGAWGGFAHGG</sequence>
<dbReference type="GO" id="GO:0010181">
    <property type="term" value="F:FMN binding"/>
    <property type="evidence" value="ECO:0007669"/>
    <property type="project" value="InterPro"/>
</dbReference>
<dbReference type="InterPro" id="IPR002563">
    <property type="entry name" value="Flavin_Rdtase-like_dom"/>
</dbReference>